<dbReference type="AlphaFoldDB" id="A0AAW2ZM82"/>
<keyword evidence="3" id="KW-1185">Reference proteome</keyword>
<evidence type="ECO:0000256" key="1">
    <source>
        <dbReference type="SAM" id="Phobius"/>
    </source>
</evidence>
<proteinExistence type="predicted"/>
<name>A0AAW2ZM82_9EUKA</name>
<keyword evidence="1" id="KW-1133">Transmembrane helix</keyword>
<feature type="transmembrane region" description="Helical" evidence="1">
    <location>
        <begin position="36"/>
        <end position="54"/>
    </location>
</feature>
<feature type="transmembrane region" description="Helical" evidence="1">
    <location>
        <begin position="110"/>
        <end position="128"/>
    </location>
</feature>
<feature type="transmembrane region" description="Helical" evidence="1">
    <location>
        <begin position="82"/>
        <end position="104"/>
    </location>
</feature>
<evidence type="ECO:0000313" key="2">
    <source>
        <dbReference type="EMBL" id="KAL0490968.1"/>
    </source>
</evidence>
<evidence type="ECO:0000313" key="3">
    <source>
        <dbReference type="Proteomes" id="UP001431209"/>
    </source>
</evidence>
<sequence length="152" mass="16815">MYLYSIISVNELNDDTIQQGTPTPASAPVQEEPRSIAVVAFYLFLGAAGGWFLINKFIKPSRKSDTEQSSNNSQPVSTLGKLLLHSSGTALSLCLWLFALQLLAPTRIMILEYVEYVIAVVVGGLLKWNRGSKTLQIQNVGLLHWIIVFVYS</sequence>
<keyword evidence="1" id="KW-0812">Transmembrane</keyword>
<protein>
    <submittedName>
        <fullName evidence="2">Dipeptidyl-aminopeptidase</fullName>
    </submittedName>
</protein>
<dbReference type="Proteomes" id="UP001431209">
    <property type="component" value="Unassembled WGS sequence"/>
</dbReference>
<reference evidence="2 3" key="1">
    <citation type="submission" date="2024-03" db="EMBL/GenBank/DDBJ databases">
        <title>The Acrasis kona genome and developmental transcriptomes reveal deep origins of eukaryotic multicellular pathways.</title>
        <authorList>
            <person name="Sheikh S."/>
            <person name="Fu C.-J."/>
            <person name="Brown M.W."/>
            <person name="Baldauf S.L."/>
        </authorList>
    </citation>
    <scope>NUCLEOTIDE SEQUENCE [LARGE SCALE GENOMIC DNA]</scope>
    <source>
        <strain evidence="2 3">ATCC MYA-3509</strain>
    </source>
</reference>
<gene>
    <name evidence="2" type="ORF">AKO1_009794</name>
</gene>
<keyword evidence="1" id="KW-0472">Membrane</keyword>
<organism evidence="2 3">
    <name type="scientific">Acrasis kona</name>
    <dbReference type="NCBI Taxonomy" id="1008807"/>
    <lineage>
        <taxon>Eukaryota</taxon>
        <taxon>Discoba</taxon>
        <taxon>Heterolobosea</taxon>
        <taxon>Tetramitia</taxon>
        <taxon>Eutetramitia</taxon>
        <taxon>Acrasidae</taxon>
        <taxon>Acrasis</taxon>
    </lineage>
</organism>
<comment type="caution">
    <text evidence="2">The sequence shown here is derived from an EMBL/GenBank/DDBJ whole genome shotgun (WGS) entry which is preliminary data.</text>
</comment>
<dbReference type="EMBL" id="JAOPGA020001738">
    <property type="protein sequence ID" value="KAL0490968.1"/>
    <property type="molecule type" value="Genomic_DNA"/>
</dbReference>
<accession>A0AAW2ZM82</accession>